<sequence length="334" mass="38510">MDNQHFLKSNQIQNGLVSVIIPVYNSASFICKTIDSVLQQTYSNYQIVIINDGSTDNTVEVITKKLGNNLNFKVITTSNGGVSKARNTGITYAEGEYICFLDSDDKLEPTFLETLVEKINQNKVDVQLCGYYKHYANTVEKLPKSNDCQRILSQYLLGDMSFHIGSMLISKSFLDKVNIRFNPDLRLAEDILFICQILSVAKLNICLSYLYHHQYRKGSLTTSAWTKEDYFHDIDAKVTIEKEIKQIYTGEDHSFVCHQLASNVFSSKLRYGWKLFLAKKYRELVSLNNQKFFADYDIRVLPKKYKKRAKIIAFNNPTIWALINVFYTKKNTKL</sequence>
<protein>
    <submittedName>
        <fullName evidence="2">Glycosyltransferase</fullName>
    </submittedName>
</protein>
<dbReference type="EMBL" id="WLUB01000026">
    <property type="protein sequence ID" value="MTC34498.1"/>
    <property type="molecule type" value="Genomic_DNA"/>
</dbReference>
<dbReference type="InterPro" id="IPR001173">
    <property type="entry name" value="Glyco_trans_2-like"/>
</dbReference>
<dbReference type="PANTHER" id="PTHR22916:SF3">
    <property type="entry name" value="UDP-GLCNAC:BETAGAL BETA-1,3-N-ACETYLGLUCOSAMINYLTRANSFERASE-LIKE PROTEIN 1"/>
    <property type="match status" value="1"/>
</dbReference>
<dbReference type="RefSeq" id="WP_006663227.1">
    <property type="nucleotide sequence ID" value="NZ_CP158824.1"/>
</dbReference>
<gene>
    <name evidence="2" type="ORF">GKR67_07705</name>
</gene>
<proteinExistence type="predicted"/>
<feature type="domain" description="Glycosyltransferase 2-like" evidence="1">
    <location>
        <begin position="18"/>
        <end position="169"/>
    </location>
</feature>
<comment type="caution">
    <text evidence="2">The sequence shown here is derived from an EMBL/GenBank/DDBJ whole genome shotgun (WGS) entry which is preliminary data.</text>
</comment>
<evidence type="ECO:0000313" key="3">
    <source>
        <dbReference type="Proteomes" id="UP000449944"/>
    </source>
</evidence>
<dbReference type="AlphaFoldDB" id="A0AAW9VA60"/>
<dbReference type="CDD" id="cd00761">
    <property type="entry name" value="Glyco_tranf_GTA_type"/>
    <property type="match status" value="1"/>
</dbReference>
<dbReference type="InterPro" id="IPR029044">
    <property type="entry name" value="Nucleotide-diphossugar_trans"/>
</dbReference>
<evidence type="ECO:0000313" key="2">
    <source>
        <dbReference type="EMBL" id="MTC34498.1"/>
    </source>
</evidence>
<reference evidence="2 3" key="1">
    <citation type="submission" date="2019-10" db="EMBL/GenBank/DDBJ databases">
        <title>Comparative genomic analysis of Providencia.</title>
        <authorList>
            <person name="Yuan C."/>
            <person name="Wei Y."/>
            <person name="Yin Z."/>
        </authorList>
    </citation>
    <scope>NUCLEOTIDE SEQUENCE [LARGE SCALE GENOMIC DNA]</scope>
    <source>
        <strain evidence="3">wls1934</strain>
    </source>
</reference>
<organism evidence="2 3">
    <name type="scientific">Providencia alcalifaciens</name>
    <dbReference type="NCBI Taxonomy" id="126385"/>
    <lineage>
        <taxon>Bacteria</taxon>
        <taxon>Pseudomonadati</taxon>
        <taxon>Pseudomonadota</taxon>
        <taxon>Gammaproteobacteria</taxon>
        <taxon>Enterobacterales</taxon>
        <taxon>Morganellaceae</taxon>
        <taxon>Providencia</taxon>
    </lineage>
</organism>
<dbReference type="SUPFAM" id="SSF53448">
    <property type="entry name" value="Nucleotide-diphospho-sugar transferases"/>
    <property type="match status" value="1"/>
</dbReference>
<dbReference type="Proteomes" id="UP000449944">
    <property type="component" value="Unassembled WGS sequence"/>
</dbReference>
<accession>A0AAW9VA60</accession>
<name>A0AAW9VA60_9GAMM</name>
<evidence type="ECO:0000259" key="1">
    <source>
        <dbReference type="Pfam" id="PF00535"/>
    </source>
</evidence>
<dbReference type="Pfam" id="PF00535">
    <property type="entry name" value="Glycos_transf_2"/>
    <property type="match status" value="1"/>
</dbReference>
<dbReference type="PANTHER" id="PTHR22916">
    <property type="entry name" value="GLYCOSYLTRANSFERASE"/>
    <property type="match status" value="1"/>
</dbReference>
<dbReference type="GO" id="GO:0016758">
    <property type="term" value="F:hexosyltransferase activity"/>
    <property type="evidence" value="ECO:0007669"/>
    <property type="project" value="UniProtKB-ARBA"/>
</dbReference>
<dbReference type="Gene3D" id="3.90.550.10">
    <property type="entry name" value="Spore Coat Polysaccharide Biosynthesis Protein SpsA, Chain A"/>
    <property type="match status" value="1"/>
</dbReference>